<protein>
    <submittedName>
        <fullName evidence="1">Uncharacterized protein</fullName>
    </submittedName>
</protein>
<sequence>MSELGHRCRPGVLSGSSVFVDQAAEDRPTFDPFLGQFHDGVVRPWWLKAPTAVGSSSVVVPCVLGHDGAQVPFAEDQHPIGDLDPDIADEPFAGVTRRAASMSSRRVAV</sequence>
<name>A0A0S4QHX2_9ACTN</name>
<proteinExistence type="predicted"/>
<gene>
    <name evidence="1" type="ORF">Ga0074812_102109</name>
</gene>
<dbReference type="EMBL" id="FAOZ01000002">
    <property type="protein sequence ID" value="CUU54106.1"/>
    <property type="molecule type" value="Genomic_DNA"/>
</dbReference>
<reference evidence="2" key="1">
    <citation type="submission" date="2015-11" db="EMBL/GenBank/DDBJ databases">
        <authorList>
            <person name="Varghese N."/>
        </authorList>
    </citation>
    <scope>NUCLEOTIDE SEQUENCE [LARGE SCALE GENOMIC DNA]</scope>
    <source>
        <strain evidence="2">DSM 45899</strain>
    </source>
</reference>
<evidence type="ECO:0000313" key="1">
    <source>
        <dbReference type="EMBL" id="CUU54106.1"/>
    </source>
</evidence>
<dbReference type="AlphaFoldDB" id="A0A0S4QHX2"/>
<accession>A0A0S4QHX2</accession>
<organism evidence="1 2">
    <name type="scientific">Parafrankia irregularis</name>
    <dbReference type="NCBI Taxonomy" id="795642"/>
    <lineage>
        <taxon>Bacteria</taxon>
        <taxon>Bacillati</taxon>
        <taxon>Actinomycetota</taxon>
        <taxon>Actinomycetes</taxon>
        <taxon>Frankiales</taxon>
        <taxon>Frankiaceae</taxon>
        <taxon>Parafrankia</taxon>
    </lineage>
</organism>
<keyword evidence="2" id="KW-1185">Reference proteome</keyword>
<dbReference type="Proteomes" id="UP000198802">
    <property type="component" value="Unassembled WGS sequence"/>
</dbReference>
<evidence type="ECO:0000313" key="2">
    <source>
        <dbReference type="Proteomes" id="UP000198802"/>
    </source>
</evidence>